<accession>A0ABU0LJW2</accession>
<dbReference type="InterPro" id="IPR025484">
    <property type="entry name" value="DUF4376"/>
</dbReference>
<comment type="caution">
    <text evidence="2">The sequence shown here is derived from an EMBL/GenBank/DDBJ whole genome shotgun (WGS) entry which is preliminary data.</text>
</comment>
<feature type="domain" description="DUF4376" evidence="1">
    <location>
        <begin position="59"/>
        <end position="163"/>
    </location>
</feature>
<gene>
    <name evidence="2" type="ORF">QOZ94_004255</name>
</gene>
<dbReference type="Pfam" id="PF14301">
    <property type="entry name" value="DUF4376"/>
    <property type="match status" value="1"/>
</dbReference>
<protein>
    <recommendedName>
        <fullName evidence="1">DUF4376 domain-containing protein</fullName>
    </recommendedName>
</protein>
<evidence type="ECO:0000313" key="2">
    <source>
        <dbReference type="EMBL" id="MDQ0507431.1"/>
    </source>
</evidence>
<dbReference type="RefSeq" id="WP_237345816.1">
    <property type="nucleotide sequence ID" value="NZ_JABWGX010000013.1"/>
</dbReference>
<organism evidence="2 3">
    <name type="scientific">Xanthobacter agilis</name>
    <dbReference type="NCBI Taxonomy" id="47492"/>
    <lineage>
        <taxon>Bacteria</taxon>
        <taxon>Pseudomonadati</taxon>
        <taxon>Pseudomonadota</taxon>
        <taxon>Alphaproteobacteria</taxon>
        <taxon>Hyphomicrobiales</taxon>
        <taxon>Xanthobacteraceae</taxon>
        <taxon>Xanthobacter</taxon>
    </lineage>
</organism>
<keyword evidence="3" id="KW-1185">Reference proteome</keyword>
<dbReference type="Proteomes" id="UP001241747">
    <property type="component" value="Unassembled WGS sequence"/>
</dbReference>
<proteinExistence type="predicted"/>
<evidence type="ECO:0000313" key="3">
    <source>
        <dbReference type="Proteomes" id="UP001241747"/>
    </source>
</evidence>
<sequence length="170" mass="17905">MPQIAIIENNAVSNILDADDGWTTTFPDAVLVVGKVKIGYSYNGSTFAAPEPSPSTSSELLAYASVKRYRVETGGAEVFGFPVKTGRDDRTLIYEAEATSKADSAYITTWFDAAGVGHELNAEMVIALANAVRAHVAACFSTYTSVIASIADGTITTTGAIDAALWPENS</sequence>
<reference evidence="2 3" key="1">
    <citation type="submission" date="2023-07" db="EMBL/GenBank/DDBJ databases">
        <title>Genomic Encyclopedia of Type Strains, Phase IV (KMG-IV): sequencing the most valuable type-strain genomes for metagenomic binning, comparative biology and taxonomic classification.</title>
        <authorList>
            <person name="Goeker M."/>
        </authorList>
    </citation>
    <scope>NUCLEOTIDE SEQUENCE [LARGE SCALE GENOMIC DNA]</scope>
    <source>
        <strain evidence="2 3">DSM 3770</strain>
    </source>
</reference>
<name>A0ABU0LJW2_XANAG</name>
<dbReference type="EMBL" id="JAUSVY010000018">
    <property type="protein sequence ID" value="MDQ0507431.1"/>
    <property type="molecule type" value="Genomic_DNA"/>
</dbReference>
<evidence type="ECO:0000259" key="1">
    <source>
        <dbReference type="Pfam" id="PF14301"/>
    </source>
</evidence>